<evidence type="ECO:0000313" key="2">
    <source>
        <dbReference type="Proteomes" id="UP000037904"/>
    </source>
</evidence>
<dbReference type="Proteomes" id="UP000037904">
    <property type="component" value="Unassembled WGS sequence"/>
</dbReference>
<name>A0A0N0V4S2_FUSLA</name>
<reference evidence="1 2" key="1">
    <citation type="submission" date="2015-04" db="EMBL/GenBank/DDBJ databases">
        <title>The draft genome sequence of Fusarium langsethiae, a T-2/HT-2 mycotoxin producer.</title>
        <authorList>
            <person name="Lysoe E."/>
            <person name="Divon H.H."/>
            <person name="Terzi V."/>
            <person name="Orru L."/>
            <person name="Lamontanara A."/>
            <person name="Kolseth A.-K."/>
            <person name="Frandsen R.J."/>
            <person name="Nielsen K."/>
            <person name="Thrane U."/>
        </authorList>
    </citation>
    <scope>NUCLEOTIDE SEQUENCE [LARGE SCALE GENOMIC DNA]</scope>
    <source>
        <strain evidence="1 2">Fl201059</strain>
    </source>
</reference>
<gene>
    <name evidence="1" type="ORF">FLAG1_11340</name>
</gene>
<evidence type="ECO:0000313" key="1">
    <source>
        <dbReference type="EMBL" id="KPA35927.1"/>
    </source>
</evidence>
<protein>
    <submittedName>
        <fullName evidence="1">Ca2+:h+ antiporter</fullName>
    </submittedName>
</protein>
<accession>A0A0N0V4S2</accession>
<keyword evidence="2" id="KW-1185">Reference proteome</keyword>
<organism evidence="1 2">
    <name type="scientific">Fusarium langsethiae</name>
    <dbReference type="NCBI Taxonomy" id="179993"/>
    <lineage>
        <taxon>Eukaryota</taxon>
        <taxon>Fungi</taxon>
        <taxon>Dikarya</taxon>
        <taxon>Ascomycota</taxon>
        <taxon>Pezizomycotina</taxon>
        <taxon>Sordariomycetes</taxon>
        <taxon>Hypocreomycetidae</taxon>
        <taxon>Hypocreales</taxon>
        <taxon>Nectriaceae</taxon>
        <taxon>Fusarium</taxon>
    </lineage>
</organism>
<comment type="caution">
    <text evidence="1">The sequence shown here is derived from an EMBL/GenBank/DDBJ whole genome shotgun (WGS) entry which is preliminary data.</text>
</comment>
<proteinExistence type="predicted"/>
<dbReference type="EMBL" id="JXCE01000826">
    <property type="protein sequence ID" value="KPA35927.1"/>
    <property type="molecule type" value="Genomic_DNA"/>
</dbReference>
<sequence>MASPRTFPTEDASVSIQRTGLYTLEDHAVGDQVKEFSKRGFPTKSPAGLEFVVQNSFAREDIHHVLVKTLHKPRLGLIKIWSYALPSDYAFRLHNGAPGDPVCLLVHLFSPDSIVSFYKGSVSRETEVDPLVTEKWGVLATPKQCLDRDISGEATELKEGGLVLSDSRLLFSITRGFAITIGCPTKIEHENWGLMDIPDSDENRAKVEELKGRGIHMRCAW</sequence>
<dbReference type="AlphaFoldDB" id="A0A0N0V4S2"/>